<feature type="transmembrane region" description="Helical" evidence="9">
    <location>
        <begin position="113"/>
        <end position="135"/>
    </location>
</feature>
<feature type="transmembrane region" description="Helical" evidence="9">
    <location>
        <begin position="197"/>
        <end position="225"/>
    </location>
</feature>
<evidence type="ECO:0000256" key="4">
    <source>
        <dbReference type="ARBA" id="ARBA00022679"/>
    </source>
</evidence>
<feature type="transmembrane region" description="Helical" evidence="9">
    <location>
        <begin position="427"/>
        <end position="447"/>
    </location>
</feature>
<evidence type="ECO:0000256" key="2">
    <source>
        <dbReference type="ARBA" id="ARBA00022475"/>
    </source>
</evidence>
<feature type="transmembrane region" description="Helical" evidence="9">
    <location>
        <begin position="454"/>
        <end position="472"/>
    </location>
</feature>
<keyword evidence="11" id="KW-1185">Reference proteome</keyword>
<sequence>MTNAGERGGSTVVTNTRSDEESQVTTVDENVTEKTPAAGGSGLRAVVRRHKMFTVVLAIGALLRLIAVLGYRPASWFNDSFDYLHVAMAPYPHPIRPDGYSFLLWILKPVHSFMLIATIQHLMGLASAVMIYALLRKRFGLPGWGASLATFPVLYDGYQIQLEHLILSDTMFGFLLVSIVTLLLWHGRDLTWKTGALAGLLLGLATLTRSVGTPVLLAVIVYFLLRRIKWRVIVATVAVCALPLAAYAGWFWSYYGKPGMTMSSGVFLYARVSAFADCNKIKPPVTEYALCKNNKTSHTPLVFSQDAIWNRNSPFHRIPDQRFTDDQNRVASDFAKRAIMAQPLDYLQVVGKDFLFTFRWKRTVFPDRATYDMYQFSKKSAALPTWRMSRDRTAASEAHAYEQGNARTRIVDPWATTIRTYQRFAHLPGTLLGGILIVGLAGLIPLWRRWGGAALLPWITATGLLLVPPATAEFDYRYVLPTVPLACMAAAITFSGEPRRKLARLARSVRRRGAAADEESTSSSSGDALPA</sequence>
<evidence type="ECO:0000256" key="6">
    <source>
        <dbReference type="ARBA" id="ARBA00022989"/>
    </source>
</evidence>
<dbReference type="PANTHER" id="PTHR33908">
    <property type="entry name" value="MANNOSYLTRANSFERASE YKCB-RELATED"/>
    <property type="match status" value="1"/>
</dbReference>
<keyword evidence="5 9" id="KW-0812">Transmembrane</keyword>
<feature type="region of interest" description="Disordered" evidence="8">
    <location>
        <begin position="511"/>
        <end position="531"/>
    </location>
</feature>
<protein>
    <recommendedName>
        <fullName evidence="12">Glycosyltransferase RgtA/B/C/D-like domain-containing protein</fullName>
    </recommendedName>
</protein>
<evidence type="ECO:0000256" key="3">
    <source>
        <dbReference type="ARBA" id="ARBA00022676"/>
    </source>
</evidence>
<dbReference type="InterPro" id="IPR050297">
    <property type="entry name" value="LipidA_mod_glycosyltrf_83"/>
</dbReference>
<evidence type="ECO:0000313" key="10">
    <source>
        <dbReference type="EMBL" id="GAA0355394.1"/>
    </source>
</evidence>
<dbReference type="PANTHER" id="PTHR33908:SF11">
    <property type="entry name" value="MEMBRANE PROTEIN"/>
    <property type="match status" value="1"/>
</dbReference>
<name>A0ABP3GUT5_9ACTN</name>
<dbReference type="EMBL" id="BAAABM010000047">
    <property type="protein sequence ID" value="GAA0355394.1"/>
    <property type="molecule type" value="Genomic_DNA"/>
</dbReference>
<feature type="transmembrane region" description="Helical" evidence="9">
    <location>
        <begin position="232"/>
        <end position="255"/>
    </location>
</feature>
<proteinExistence type="predicted"/>
<comment type="subcellular location">
    <subcellularLocation>
        <location evidence="1">Cell membrane</location>
        <topology evidence="1">Multi-pass membrane protein</topology>
    </subcellularLocation>
</comment>
<evidence type="ECO:0000256" key="1">
    <source>
        <dbReference type="ARBA" id="ARBA00004651"/>
    </source>
</evidence>
<feature type="region of interest" description="Disordered" evidence="8">
    <location>
        <begin position="1"/>
        <end position="38"/>
    </location>
</feature>
<keyword evidence="2" id="KW-1003">Cell membrane</keyword>
<evidence type="ECO:0000256" key="5">
    <source>
        <dbReference type="ARBA" id="ARBA00022692"/>
    </source>
</evidence>
<dbReference type="Proteomes" id="UP001501822">
    <property type="component" value="Unassembled WGS sequence"/>
</dbReference>
<keyword evidence="6 9" id="KW-1133">Transmembrane helix</keyword>
<organism evidence="10 11">
    <name type="scientific">Actinoallomurus spadix</name>
    <dbReference type="NCBI Taxonomy" id="79912"/>
    <lineage>
        <taxon>Bacteria</taxon>
        <taxon>Bacillati</taxon>
        <taxon>Actinomycetota</taxon>
        <taxon>Actinomycetes</taxon>
        <taxon>Streptosporangiales</taxon>
        <taxon>Thermomonosporaceae</taxon>
        <taxon>Actinoallomurus</taxon>
    </lineage>
</organism>
<keyword evidence="4" id="KW-0808">Transferase</keyword>
<comment type="caution">
    <text evidence="10">The sequence shown here is derived from an EMBL/GenBank/DDBJ whole genome shotgun (WGS) entry which is preliminary data.</text>
</comment>
<feature type="transmembrane region" description="Helical" evidence="9">
    <location>
        <begin position="52"/>
        <end position="71"/>
    </location>
</feature>
<keyword evidence="7 9" id="KW-0472">Membrane</keyword>
<accession>A0ABP3GUT5</accession>
<feature type="compositionally biased region" description="Low complexity" evidence="8">
    <location>
        <begin position="521"/>
        <end position="531"/>
    </location>
</feature>
<evidence type="ECO:0008006" key="12">
    <source>
        <dbReference type="Google" id="ProtNLM"/>
    </source>
</evidence>
<evidence type="ECO:0000313" key="11">
    <source>
        <dbReference type="Proteomes" id="UP001501822"/>
    </source>
</evidence>
<feature type="transmembrane region" description="Helical" evidence="9">
    <location>
        <begin position="165"/>
        <end position="185"/>
    </location>
</feature>
<evidence type="ECO:0000256" key="7">
    <source>
        <dbReference type="ARBA" id="ARBA00023136"/>
    </source>
</evidence>
<reference evidence="11" key="1">
    <citation type="journal article" date="2019" name="Int. J. Syst. Evol. Microbiol.">
        <title>The Global Catalogue of Microorganisms (GCM) 10K type strain sequencing project: providing services to taxonomists for standard genome sequencing and annotation.</title>
        <authorList>
            <consortium name="The Broad Institute Genomics Platform"/>
            <consortium name="The Broad Institute Genome Sequencing Center for Infectious Disease"/>
            <person name="Wu L."/>
            <person name="Ma J."/>
        </authorList>
    </citation>
    <scope>NUCLEOTIDE SEQUENCE [LARGE SCALE GENOMIC DNA]</scope>
    <source>
        <strain evidence="11">JCM 3146</strain>
    </source>
</reference>
<evidence type="ECO:0000256" key="8">
    <source>
        <dbReference type="SAM" id="MobiDB-lite"/>
    </source>
</evidence>
<evidence type="ECO:0000256" key="9">
    <source>
        <dbReference type="SAM" id="Phobius"/>
    </source>
</evidence>
<gene>
    <name evidence="10" type="ORF">GCM10010151_51260</name>
</gene>
<keyword evidence="3" id="KW-0328">Glycosyltransferase</keyword>